<evidence type="ECO:0000313" key="2">
    <source>
        <dbReference type="Proteomes" id="UP000693682"/>
    </source>
</evidence>
<name>A0A8F3E696_9CAUD</name>
<evidence type="ECO:0000313" key="1">
    <source>
        <dbReference type="EMBL" id="QWY81897.1"/>
    </source>
</evidence>
<keyword evidence="2" id="KW-1185">Reference proteome</keyword>
<gene>
    <name evidence="1" type="primary">74</name>
    <name evidence="1" type="ORF">SEA_HONK_74</name>
</gene>
<dbReference type="Proteomes" id="UP000693682">
    <property type="component" value="Segment"/>
</dbReference>
<organism evidence="1 2">
    <name type="scientific">Microbacterium phage Honk</name>
    <dbReference type="NCBI Taxonomy" id="2836095"/>
    <lineage>
        <taxon>Viruses</taxon>
        <taxon>Duplodnaviria</taxon>
        <taxon>Heunggongvirae</taxon>
        <taxon>Uroviricota</taxon>
        <taxon>Caudoviricetes</taxon>
        <taxon>Casidaviridae</taxon>
        <taxon>Honkvirus</taxon>
        <taxon>Honkvirus honk</taxon>
    </lineage>
</organism>
<sequence>MTRIATLSPAALLALDPEARIDAAEGRETDLHEAHAEVEACLMAVQRAQREAAIAEEAHRVALAIADPAEDKRHGRRPGDVILSVEEPAREALVLGVNVNASGDVFYLVIPYSSRDAAPGDGALSEWVTGDQFRRP</sequence>
<proteinExistence type="predicted"/>
<dbReference type="EMBL" id="MW862981">
    <property type="protein sequence ID" value="QWY81897.1"/>
    <property type="molecule type" value="Genomic_DNA"/>
</dbReference>
<accession>A0A8F3E696</accession>
<protein>
    <submittedName>
        <fullName evidence="1">Uncharacterized protein</fullName>
    </submittedName>
</protein>
<reference evidence="1" key="1">
    <citation type="submission" date="2021-04" db="EMBL/GenBank/DDBJ databases">
        <authorList>
            <person name="Ulbrich M."/>
            <person name="Aldana K.S."/>
            <person name="Brown J.W."/>
            <person name="Campbell D.M."/>
            <person name="Chai A.E."/>
            <person name="Dalson K.A."/>
            <person name="Dembinski E."/>
            <person name="Gomez D.E."/>
            <person name="Gupta K."/>
            <person name="Guyot M."/>
            <person name="Hocutt K.M."/>
            <person name="Holsinger J.M."/>
            <person name="Ibarra L.A."/>
            <person name="Jeon T.-Y."/>
            <person name="Mackenzie M."/>
            <person name="Marquez I.-P.P."/>
            <person name="Mathenge R.W."/>
            <person name="Mo B.F."/>
            <person name="Nelson S."/>
            <person name="Zepeda J."/>
            <person name="Zhang L.J."/>
            <person name="Ngo R."/>
            <person name="Tse V.Y."/>
            <person name="Garlena R.A."/>
            <person name="Russell D.A."/>
            <person name="Pope W.H."/>
            <person name="Jacobs-Sera D."/>
            <person name="Hatfull G.F."/>
            <person name="Reddi K."/>
            <person name="Moberg-Parker J."/>
            <person name="Freise A.C."/>
        </authorList>
    </citation>
    <scope>NUCLEOTIDE SEQUENCE</scope>
</reference>